<dbReference type="InterPro" id="IPR006321">
    <property type="entry name" value="PilT/PilU"/>
</dbReference>
<dbReference type="EMBL" id="QFQP01000006">
    <property type="protein sequence ID" value="PZR15030.1"/>
    <property type="molecule type" value="Genomic_DNA"/>
</dbReference>
<evidence type="ECO:0000313" key="4">
    <source>
        <dbReference type="Proteomes" id="UP000249061"/>
    </source>
</evidence>
<dbReference type="SUPFAM" id="SSF52540">
    <property type="entry name" value="P-loop containing nucleoside triphosphate hydrolases"/>
    <property type="match status" value="1"/>
</dbReference>
<dbReference type="Pfam" id="PF00437">
    <property type="entry name" value="T2SSE"/>
    <property type="match status" value="1"/>
</dbReference>
<dbReference type="Proteomes" id="UP000249061">
    <property type="component" value="Unassembled WGS sequence"/>
</dbReference>
<dbReference type="NCBIfam" id="TIGR01420">
    <property type="entry name" value="pilT_fam"/>
    <property type="match status" value="1"/>
</dbReference>
<protein>
    <submittedName>
        <fullName evidence="3">Type IV pili twitching motility protein PilT</fullName>
    </submittedName>
</protein>
<evidence type="ECO:0000256" key="1">
    <source>
        <dbReference type="ARBA" id="ARBA00006611"/>
    </source>
</evidence>
<feature type="domain" description="AAA+ ATPase" evidence="2">
    <location>
        <begin position="126"/>
        <end position="260"/>
    </location>
</feature>
<dbReference type="CDD" id="cd01131">
    <property type="entry name" value="PilT"/>
    <property type="match status" value="1"/>
</dbReference>
<dbReference type="Gene3D" id="3.40.50.300">
    <property type="entry name" value="P-loop containing nucleotide triphosphate hydrolases"/>
    <property type="match status" value="1"/>
</dbReference>
<dbReference type="GO" id="GO:0016887">
    <property type="term" value="F:ATP hydrolysis activity"/>
    <property type="evidence" value="ECO:0007669"/>
    <property type="project" value="InterPro"/>
</dbReference>
<dbReference type="AlphaFoldDB" id="A0A2W5THN0"/>
<dbReference type="InterPro" id="IPR027417">
    <property type="entry name" value="P-loop_NTPase"/>
</dbReference>
<dbReference type="PANTHER" id="PTHR30486">
    <property type="entry name" value="TWITCHING MOTILITY PROTEIN PILT"/>
    <property type="match status" value="1"/>
</dbReference>
<accession>A0A2W5THN0</accession>
<dbReference type="InterPro" id="IPR001482">
    <property type="entry name" value="T2SS/T4SS_dom"/>
</dbReference>
<dbReference type="InterPro" id="IPR050921">
    <property type="entry name" value="T4SS_GSP_E_ATPase"/>
</dbReference>
<name>A0A2W5THN0_9BACT</name>
<organism evidence="3 4">
    <name type="scientific">Archangium gephyra</name>
    <dbReference type="NCBI Taxonomy" id="48"/>
    <lineage>
        <taxon>Bacteria</taxon>
        <taxon>Pseudomonadati</taxon>
        <taxon>Myxococcota</taxon>
        <taxon>Myxococcia</taxon>
        <taxon>Myxococcales</taxon>
        <taxon>Cystobacterineae</taxon>
        <taxon>Archangiaceae</taxon>
        <taxon>Archangium</taxon>
    </lineage>
</organism>
<dbReference type="PANTHER" id="PTHR30486:SF12">
    <property type="entry name" value="TYPE IV PILUS ATPASE PILU"/>
    <property type="match status" value="1"/>
</dbReference>
<dbReference type="InterPro" id="IPR003593">
    <property type="entry name" value="AAA+_ATPase"/>
</dbReference>
<gene>
    <name evidence="3" type="ORF">DI536_09645</name>
</gene>
<reference evidence="3 4" key="1">
    <citation type="submission" date="2017-08" db="EMBL/GenBank/DDBJ databases">
        <title>Infants hospitalized years apart are colonized by the same room-sourced microbial strains.</title>
        <authorList>
            <person name="Brooks B."/>
            <person name="Olm M.R."/>
            <person name="Firek B.A."/>
            <person name="Baker R."/>
            <person name="Thomas B.C."/>
            <person name="Morowitz M.J."/>
            <person name="Banfield J.F."/>
        </authorList>
    </citation>
    <scope>NUCLEOTIDE SEQUENCE [LARGE SCALE GENOMIC DNA]</scope>
    <source>
        <strain evidence="3">S2_003_000_R2_14</strain>
    </source>
</reference>
<comment type="caution">
    <text evidence="3">The sequence shown here is derived from an EMBL/GenBank/DDBJ whole genome shotgun (WGS) entry which is preliminary data.</text>
</comment>
<evidence type="ECO:0000313" key="3">
    <source>
        <dbReference type="EMBL" id="PZR15030.1"/>
    </source>
</evidence>
<dbReference type="Gene3D" id="3.30.450.90">
    <property type="match status" value="1"/>
</dbReference>
<dbReference type="SMART" id="SM00382">
    <property type="entry name" value="AAA"/>
    <property type="match status" value="1"/>
</dbReference>
<sequence>MDAATMNRVLEYGVKNGASDIHFRPGEAPTFRVTGELRAMKADKLTAQATRQIALNLISDATTQAGLDEIQEYDTSYSINGLSRFRVNVYKQRSALAIVLRVIPNDVPTLETLKLPPVVKQIASHERGLILVTGATGSGKTTTLAAMLNHINQTQPVHILTIEDPIEYVHRSARASISQREVGLDTQDFSAALRSALRQDPDVIFVGELRDYETVDIALKAAETGHLVLATVHTTDAVKTVGRLLSFFPGDEQASVRARLAETLRATVSQRLLPRIDGRGMALAMEIMVTTQTVREYILDADRTGSLKDVIEKGRTTYGMQSFDQHLSDLYRAQEVKLEVARAAASNPADFERALNFE</sequence>
<comment type="similarity">
    <text evidence="1">Belongs to the GSP E family.</text>
</comment>
<evidence type="ECO:0000259" key="2">
    <source>
        <dbReference type="SMART" id="SM00382"/>
    </source>
</evidence>
<dbReference type="GO" id="GO:0005524">
    <property type="term" value="F:ATP binding"/>
    <property type="evidence" value="ECO:0007669"/>
    <property type="project" value="InterPro"/>
</dbReference>
<proteinExistence type="inferred from homology"/>